<organism evidence="2 3">
    <name type="scientific">Rhamnusium bicolor</name>
    <dbReference type="NCBI Taxonomy" id="1586634"/>
    <lineage>
        <taxon>Eukaryota</taxon>
        <taxon>Metazoa</taxon>
        <taxon>Ecdysozoa</taxon>
        <taxon>Arthropoda</taxon>
        <taxon>Hexapoda</taxon>
        <taxon>Insecta</taxon>
        <taxon>Pterygota</taxon>
        <taxon>Neoptera</taxon>
        <taxon>Endopterygota</taxon>
        <taxon>Coleoptera</taxon>
        <taxon>Polyphaga</taxon>
        <taxon>Cucujiformia</taxon>
        <taxon>Chrysomeloidea</taxon>
        <taxon>Cerambycidae</taxon>
        <taxon>Lepturinae</taxon>
        <taxon>Rhagiini</taxon>
        <taxon>Rhamnusium</taxon>
    </lineage>
</organism>
<evidence type="ECO:0000313" key="2">
    <source>
        <dbReference type="EMBL" id="KAJ8966594.1"/>
    </source>
</evidence>
<dbReference type="PANTHER" id="PTHR12156:SF5">
    <property type="entry name" value="FI18040P1"/>
    <property type="match status" value="1"/>
</dbReference>
<sequence length="174" mass="20337">MLDSGNFGQLNLIWTERLSFYPSNFHNPLLEKTENCEISWRIRKCRVSRPLSETSEMSLEVGTLNRKRKSPSDKQRPLTRYLPIRGSDLDLRQHIESADKSEKKPRGGAYFQAIEEVYLDHLNNVKSPNPQLTFIVKTHERFYYLMAPSPEAMRIWVDVIFTGAEGYREFEHGT</sequence>
<dbReference type="PANTHER" id="PTHR12156">
    <property type="entry name" value="PLECKSTRIN HOMOLOGY-LIKE DOMAIN, FAMILY B, MEMBER 3"/>
    <property type="match status" value="1"/>
</dbReference>
<comment type="caution">
    <text evidence="2">The sequence shown here is derived from an EMBL/GenBank/DDBJ whole genome shotgun (WGS) entry which is preliminary data.</text>
</comment>
<name>A0AAV8ZM89_9CUCU</name>
<dbReference type="EMBL" id="JANEYF010000972">
    <property type="protein sequence ID" value="KAJ8966594.1"/>
    <property type="molecule type" value="Genomic_DNA"/>
</dbReference>
<gene>
    <name evidence="2" type="ORF">NQ314_003446</name>
</gene>
<dbReference type="AlphaFoldDB" id="A0AAV8ZM89"/>
<dbReference type="InterPro" id="IPR011993">
    <property type="entry name" value="PH-like_dom_sf"/>
</dbReference>
<dbReference type="InterPro" id="IPR052212">
    <property type="entry name" value="PH-like_domain"/>
</dbReference>
<dbReference type="InterPro" id="IPR001849">
    <property type="entry name" value="PH_domain"/>
</dbReference>
<proteinExistence type="predicted"/>
<protein>
    <recommendedName>
        <fullName evidence="1">PH domain-containing protein</fullName>
    </recommendedName>
</protein>
<evidence type="ECO:0000313" key="3">
    <source>
        <dbReference type="Proteomes" id="UP001162156"/>
    </source>
</evidence>
<dbReference type="Proteomes" id="UP001162156">
    <property type="component" value="Unassembled WGS sequence"/>
</dbReference>
<accession>A0AAV8ZM89</accession>
<keyword evidence="3" id="KW-1185">Reference proteome</keyword>
<dbReference type="PROSITE" id="PS50003">
    <property type="entry name" value="PH_DOMAIN"/>
    <property type="match status" value="1"/>
</dbReference>
<reference evidence="2" key="1">
    <citation type="journal article" date="2023" name="Insect Mol. Biol.">
        <title>Genome sequencing provides insights into the evolution of gene families encoding plant cell wall-degrading enzymes in longhorned beetles.</title>
        <authorList>
            <person name="Shin N.R."/>
            <person name="Okamura Y."/>
            <person name="Kirsch R."/>
            <person name="Pauchet Y."/>
        </authorList>
    </citation>
    <scope>NUCLEOTIDE SEQUENCE</scope>
    <source>
        <strain evidence="2">RBIC_L_NR</strain>
    </source>
</reference>
<evidence type="ECO:0000259" key="1">
    <source>
        <dbReference type="PROSITE" id="PS50003"/>
    </source>
</evidence>
<feature type="domain" description="PH" evidence="1">
    <location>
        <begin position="57"/>
        <end position="165"/>
    </location>
</feature>
<dbReference type="SUPFAM" id="SSF50729">
    <property type="entry name" value="PH domain-like"/>
    <property type="match status" value="1"/>
</dbReference>
<dbReference type="Gene3D" id="2.30.29.30">
    <property type="entry name" value="Pleckstrin-homology domain (PH domain)/Phosphotyrosine-binding domain (PTB)"/>
    <property type="match status" value="1"/>
</dbReference>